<dbReference type="Proteomes" id="UP000807469">
    <property type="component" value="Unassembled WGS sequence"/>
</dbReference>
<name>A0A9P6CR26_9AGAR</name>
<gene>
    <name evidence="1" type="ORF">BDN70DRAFT_764687</name>
</gene>
<organism evidence="1 2">
    <name type="scientific">Pholiota conissans</name>
    <dbReference type="NCBI Taxonomy" id="109636"/>
    <lineage>
        <taxon>Eukaryota</taxon>
        <taxon>Fungi</taxon>
        <taxon>Dikarya</taxon>
        <taxon>Basidiomycota</taxon>
        <taxon>Agaricomycotina</taxon>
        <taxon>Agaricomycetes</taxon>
        <taxon>Agaricomycetidae</taxon>
        <taxon>Agaricales</taxon>
        <taxon>Agaricineae</taxon>
        <taxon>Strophariaceae</taxon>
        <taxon>Pholiota</taxon>
    </lineage>
</organism>
<proteinExistence type="predicted"/>
<dbReference type="SUPFAM" id="SSF50630">
    <property type="entry name" value="Acid proteases"/>
    <property type="match status" value="1"/>
</dbReference>
<dbReference type="AlphaFoldDB" id="A0A9P6CR26"/>
<protein>
    <recommendedName>
        <fullName evidence="3">Peptidase A2 domain-containing protein</fullName>
    </recommendedName>
</protein>
<evidence type="ECO:0000313" key="2">
    <source>
        <dbReference type="Proteomes" id="UP000807469"/>
    </source>
</evidence>
<dbReference type="OrthoDB" id="3068303at2759"/>
<dbReference type="Gene3D" id="2.40.70.10">
    <property type="entry name" value="Acid Proteases"/>
    <property type="match status" value="1"/>
</dbReference>
<feature type="non-terminal residue" evidence="1">
    <location>
        <position position="149"/>
    </location>
</feature>
<feature type="non-terminal residue" evidence="1">
    <location>
        <position position="1"/>
    </location>
</feature>
<comment type="caution">
    <text evidence="1">The sequence shown here is derived from an EMBL/GenBank/DDBJ whole genome shotgun (WGS) entry which is preliminary data.</text>
</comment>
<accession>A0A9P6CR26</accession>
<evidence type="ECO:0008006" key="3">
    <source>
        <dbReference type="Google" id="ProtNLM"/>
    </source>
</evidence>
<keyword evidence="2" id="KW-1185">Reference proteome</keyword>
<reference evidence="1" key="1">
    <citation type="submission" date="2020-11" db="EMBL/GenBank/DDBJ databases">
        <authorList>
            <consortium name="DOE Joint Genome Institute"/>
            <person name="Ahrendt S."/>
            <person name="Riley R."/>
            <person name="Andreopoulos W."/>
            <person name="Labutti K."/>
            <person name="Pangilinan J."/>
            <person name="Ruiz-Duenas F.J."/>
            <person name="Barrasa J.M."/>
            <person name="Sanchez-Garcia M."/>
            <person name="Camarero S."/>
            <person name="Miyauchi S."/>
            <person name="Serrano A."/>
            <person name="Linde D."/>
            <person name="Babiker R."/>
            <person name="Drula E."/>
            <person name="Ayuso-Fernandez I."/>
            <person name="Pacheco R."/>
            <person name="Padilla G."/>
            <person name="Ferreira P."/>
            <person name="Barriuso J."/>
            <person name="Kellner H."/>
            <person name="Castanera R."/>
            <person name="Alfaro M."/>
            <person name="Ramirez L."/>
            <person name="Pisabarro A.G."/>
            <person name="Kuo A."/>
            <person name="Tritt A."/>
            <person name="Lipzen A."/>
            <person name="He G."/>
            <person name="Yan M."/>
            <person name="Ng V."/>
            <person name="Cullen D."/>
            <person name="Martin F."/>
            <person name="Rosso M.-N."/>
            <person name="Henrissat B."/>
            <person name="Hibbett D."/>
            <person name="Martinez A.T."/>
            <person name="Grigoriev I.V."/>
        </authorList>
    </citation>
    <scope>NUCLEOTIDE SEQUENCE</scope>
    <source>
        <strain evidence="1">CIRM-BRFM 674</strain>
    </source>
</reference>
<sequence>IELKKQMARPSGCYFLGSKATKVFAKFSDRSEKDTPIIIDTGSDITLVSQKALNDMLRAPKLKTGQRINLVQVTGGTTINGYVIMDLIFETDQGPVKMNLEAYVVKGMTTPFILGNDFADQYMLSVVRSDEGTKLLFGNTGRSMFTSNS</sequence>
<evidence type="ECO:0000313" key="1">
    <source>
        <dbReference type="EMBL" id="KAF9470755.1"/>
    </source>
</evidence>
<dbReference type="InterPro" id="IPR021109">
    <property type="entry name" value="Peptidase_aspartic_dom_sf"/>
</dbReference>
<dbReference type="EMBL" id="MU155858">
    <property type="protein sequence ID" value="KAF9470755.1"/>
    <property type="molecule type" value="Genomic_DNA"/>
</dbReference>
<dbReference type="CDD" id="cd00303">
    <property type="entry name" value="retropepsin_like"/>
    <property type="match status" value="1"/>
</dbReference>